<comment type="caution">
    <text evidence="1">The sequence shown here is derived from an EMBL/GenBank/DDBJ whole genome shotgun (WGS) entry which is preliminary data.</text>
</comment>
<evidence type="ECO:0000313" key="2">
    <source>
        <dbReference type="Proteomes" id="UP000663853"/>
    </source>
</evidence>
<dbReference type="Proteomes" id="UP000663853">
    <property type="component" value="Unassembled WGS sequence"/>
</dbReference>
<protein>
    <submittedName>
        <fullName evidence="1">Uncharacterized protein</fullName>
    </submittedName>
</protein>
<accession>A0A8H3GYJ9</accession>
<dbReference type="EMBL" id="CAJMXA010001863">
    <property type="protein sequence ID" value="CAE6471733.1"/>
    <property type="molecule type" value="Genomic_DNA"/>
</dbReference>
<name>A0A8H3GYJ9_9AGAM</name>
<reference evidence="1" key="1">
    <citation type="submission" date="2021-01" db="EMBL/GenBank/DDBJ databases">
        <authorList>
            <person name="Kaushik A."/>
        </authorList>
    </citation>
    <scope>NUCLEOTIDE SEQUENCE</scope>
    <source>
        <strain evidence="1">AG6-10EEA</strain>
    </source>
</reference>
<evidence type="ECO:0000313" key="1">
    <source>
        <dbReference type="EMBL" id="CAE6471733.1"/>
    </source>
</evidence>
<dbReference type="AlphaFoldDB" id="A0A8H3GYJ9"/>
<sequence>MPSIITLQRFGLFSTGYIASIVLIDEKGSCSDQLARLRPGDGSLSIPSDLTAREAEIAHDCSLQIVVLEAKRGLRVVIKRAASTDAIAAPRYPTFLTLVRLDIPKSRTSRAGTRAGDAE</sequence>
<organism evidence="1 2">
    <name type="scientific">Rhizoctonia solani</name>
    <dbReference type="NCBI Taxonomy" id="456999"/>
    <lineage>
        <taxon>Eukaryota</taxon>
        <taxon>Fungi</taxon>
        <taxon>Dikarya</taxon>
        <taxon>Basidiomycota</taxon>
        <taxon>Agaricomycotina</taxon>
        <taxon>Agaricomycetes</taxon>
        <taxon>Cantharellales</taxon>
        <taxon>Ceratobasidiaceae</taxon>
        <taxon>Rhizoctonia</taxon>
    </lineage>
</organism>
<feature type="non-terminal residue" evidence="1">
    <location>
        <position position="1"/>
    </location>
</feature>
<proteinExistence type="predicted"/>
<gene>
    <name evidence="1" type="ORF">RDB_LOCUS75276</name>
</gene>